<dbReference type="SUPFAM" id="SSF56104">
    <property type="entry name" value="SAICAR synthase-like"/>
    <property type="match status" value="1"/>
</dbReference>
<organism evidence="10 11">
    <name type="scientific">Ornithinicoccus hortensis</name>
    <dbReference type="NCBI Taxonomy" id="82346"/>
    <lineage>
        <taxon>Bacteria</taxon>
        <taxon>Bacillati</taxon>
        <taxon>Actinomycetota</taxon>
        <taxon>Actinomycetes</taxon>
        <taxon>Micrococcales</taxon>
        <taxon>Intrasporangiaceae</taxon>
        <taxon>Ornithinicoccus</taxon>
    </lineage>
</organism>
<keyword evidence="3 8" id="KW-0436">Ligase</keyword>
<dbReference type="CDD" id="cd01414">
    <property type="entry name" value="SAICAR_synt_Sc"/>
    <property type="match status" value="1"/>
</dbReference>
<dbReference type="Pfam" id="PF01259">
    <property type="entry name" value="SAICAR_synt"/>
    <property type="match status" value="1"/>
</dbReference>
<comment type="pathway">
    <text evidence="1 8">Purine metabolism; IMP biosynthesis via de novo pathway; 5-amino-1-(5-phospho-D-ribosyl)imidazole-4-carboxamide from 5-amino-1-(5-phospho-D-ribosyl)imidazole-4-carboxylate: step 1/2.</text>
</comment>
<keyword evidence="4 8" id="KW-0547">Nucleotide-binding</keyword>
<comment type="caution">
    <text evidence="10">The sequence shown here is derived from an EMBL/GenBank/DDBJ whole genome shotgun (WGS) entry which is preliminary data.</text>
</comment>
<dbReference type="PANTHER" id="PTHR43700:SF1">
    <property type="entry name" value="PHOSPHORIBOSYLAMINOIMIDAZOLE-SUCCINOCARBOXAMIDE SYNTHASE"/>
    <property type="match status" value="1"/>
</dbReference>
<accession>A0A542YW60</accession>
<gene>
    <name evidence="8" type="primary">purC</name>
    <name evidence="10" type="ORF">FB467_3494</name>
</gene>
<sequence length="327" mass="35558">MTTTPDRLPGDLPGHVAIYSGKVRELYAPLDPDTGLVDESRLLLVASDRISAYDYVIDSPIPDKGAVLTQLSLWWFEQLADLVDNHVVSTAVPDAVAGRAIYVRRLRMLPVECIARAYLTGGGLAEYRDGGTVSGVRLPAGLEDGSRLPEPVFTPTTKAPLGEHDLPMTYEEVVAQLGPALAERVRELTVQILSRGNEIAAERGILIADTKVEFGVDPAAVGVGPDDEVDWTSLDPDSLQVVLADEVLTPDSSRFWRADEWAPGRAQTSYDKQVLRDWLTSAASGWDRSSGQAPPPLPEEVVALTRDRYVEAYQALTGERFAPPTID</sequence>
<dbReference type="HAMAP" id="MF_00137">
    <property type="entry name" value="SAICAR_synth"/>
    <property type="match status" value="1"/>
</dbReference>
<dbReference type="Gene3D" id="3.30.200.20">
    <property type="entry name" value="Phosphorylase Kinase, domain 1"/>
    <property type="match status" value="1"/>
</dbReference>
<name>A0A542YW60_9MICO</name>
<evidence type="ECO:0000256" key="6">
    <source>
        <dbReference type="ARBA" id="ARBA00022840"/>
    </source>
</evidence>
<evidence type="ECO:0000256" key="2">
    <source>
        <dbReference type="ARBA" id="ARBA00010190"/>
    </source>
</evidence>
<evidence type="ECO:0000259" key="9">
    <source>
        <dbReference type="Pfam" id="PF01259"/>
    </source>
</evidence>
<evidence type="ECO:0000256" key="1">
    <source>
        <dbReference type="ARBA" id="ARBA00004672"/>
    </source>
</evidence>
<evidence type="ECO:0000313" key="11">
    <source>
        <dbReference type="Proteomes" id="UP000319516"/>
    </source>
</evidence>
<dbReference type="Gene3D" id="3.30.470.20">
    <property type="entry name" value="ATP-grasp fold, B domain"/>
    <property type="match status" value="1"/>
</dbReference>
<dbReference type="RefSeq" id="WP_228393331.1">
    <property type="nucleotide sequence ID" value="NZ_BAAAIK010000001.1"/>
</dbReference>
<dbReference type="AlphaFoldDB" id="A0A542YW60"/>
<evidence type="ECO:0000256" key="3">
    <source>
        <dbReference type="ARBA" id="ARBA00022598"/>
    </source>
</evidence>
<dbReference type="EMBL" id="VFOP01000001">
    <property type="protein sequence ID" value="TQL52313.1"/>
    <property type="molecule type" value="Genomic_DNA"/>
</dbReference>
<comment type="catalytic activity">
    <reaction evidence="7 8">
        <text>5-amino-1-(5-phospho-D-ribosyl)imidazole-4-carboxylate + L-aspartate + ATP = (2S)-2-[5-amino-1-(5-phospho-beta-D-ribosyl)imidazole-4-carboxamido]succinate + ADP + phosphate + 2 H(+)</text>
        <dbReference type="Rhea" id="RHEA:22628"/>
        <dbReference type="ChEBI" id="CHEBI:15378"/>
        <dbReference type="ChEBI" id="CHEBI:29991"/>
        <dbReference type="ChEBI" id="CHEBI:30616"/>
        <dbReference type="ChEBI" id="CHEBI:43474"/>
        <dbReference type="ChEBI" id="CHEBI:58443"/>
        <dbReference type="ChEBI" id="CHEBI:77657"/>
        <dbReference type="ChEBI" id="CHEBI:456216"/>
        <dbReference type="EC" id="6.3.2.6"/>
    </reaction>
</comment>
<evidence type="ECO:0000256" key="5">
    <source>
        <dbReference type="ARBA" id="ARBA00022755"/>
    </source>
</evidence>
<keyword evidence="11" id="KW-1185">Reference proteome</keyword>
<dbReference type="GO" id="GO:0005737">
    <property type="term" value="C:cytoplasm"/>
    <property type="evidence" value="ECO:0007669"/>
    <property type="project" value="TreeGrafter"/>
</dbReference>
<feature type="domain" description="SAICAR synthetase/ADE2 N-terminal" evidence="9">
    <location>
        <begin position="18"/>
        <end position="290"/>
    </location>
</feature>
<reference evidence="10 11" key="1">
    <citation type="submission" date="2019-06" db="EMBL/GenBank/DDBJ databases">
        <title>Sequencing the genomes of 1000 actinobacteria strains.</title>
        <authorList>
            <person name="Klenk H.-P."/>
        </authorList>
    </citation>
    <scope>NUCLEOTIDE SEQUENCE [LARGE SCALE GENOMIC DNA]</scope>
    <source>
        <strain evidence="10 11">DSM 12335</strain>
    </source>
</reference>
<dbReference type="UniPathway" id="UPA00074">
    <property type="reaction ID" value="UER00131"/>
</dbReference>
<dbReference type="GO" id="GO:0004639">
    <property type="term" value="F:phosphoribosylaminoimidazolesuccinocarboxamide synthase activity"/>
    <property type="evidence" value="ECO:0007669"/>
    <property type="project" value="UniProtKB-UniRule"/>
</dbReference>
<keyword evidence="5 8" id="KW-0658">Purine biosynthesis</keyword>
<evidence type="ECO:0000256" key="4">
    <source>
        <dbReference type="ARBA" id="ARBA00022741"/>
    </source>
</evidence>
<protein>
    <recommendedName>
        <fullName evidence="8">Phosphoribosylaminoimidazole-succinocarboxamide synthase</fullName>
        <ecNumber evidence="8">6.3.2.6</ecNumber>
    </recommendedName>
    <alternativeName>
        <fullName evidence="8">SAICAR synthetase</fullName>
    </alternativeName>
</protein>
<dbReference type="GO" id="GO:0005524">
    <property type="term" value="F:ATP binding"/>
    <property type="evidence" value="ECO:0007669"/>
    <property type="project" value="UniProtKB-KW"/>
</dbReference>
<dbReference type="InterPro" id="IPR028923">
    <property type="entry name" value="SAICAR_synt/ADE2_N"/>
</dbReference>
<keyword evidence="6 8" id="KW-0067">ATP-binding</keyword>
<evidence type="ECO:0000256" key="8">
    <source>
        <dbReference type="HAMAP-Rule" id="MF_00137"/>
    </source>
</evidence>
<dbReference type="GO" id="GO:0006189">
    <property type="term" value="P:'de novo' IMP biosynthetic process"/>
    <property type="evidence" value="ECO:0007669"/>
    <property type="project" value="UniProtKB-UniRule"/>
</dbReference>
<evidence type="ECO:0000313" key="10">
    <source>
        <dbReference type="EMBL" id="TQL52313.1"/>
    </source>
</evidence>
<dbReference type="NCBIfam" id="NF010568">
    <property type="entry name" value="PRK13961.1"/>
    <property type="match status" value="1"/>
</dbReference>
<dbReference type="PANTHER" id="PTHR43700">
    <property type="entry name" value="PHOSPHORIBOSYLAMINOIMIDAZOLE-SUCCINOCARBOXAMIDE SYNTHASE"/>
    <property type="match status" value="1"/>
</dbReference>
<dbReference type="Proteomes" id="UP000319516">
    <property type="component" value="Unassembled WGS sequence"/>
</dbReference>
<proteinExistence type="inferred from homology"/>
<evidence type="ECO:0000256" key="7">
    <source>
        <dbReference type="ARBA" id="ARBA00048475"/>
    </source>
</evidence>
<dbReference type="EC" id="6.3.2.6" evidence="8"/>
<comment type="similarity">
    <text evidence="2 8">Belongs to the SAICAR synthetase family.</text>
</comment>